<dbReference type="Proteomes" id="UP000628079">
    <property type="component" value="Unassembled WGS sequence"/>
</dbReference>
<evidence type="ECO:0000313" key="1">
    <source>
        <dbReference type="EMBL" id="GGB80926.1"/>
    </source>
</evidence>
<dbReference type="SUPFAM" id="SSF75169">
    <property type="entry name" value="DsrEFH-like"/>
    <property type="match status" value="1"/>
</dbReference>
<dbReference type="RefSeq" id="WP_229708541.1">
    <property type="nucleotide sequence ID" value="NZ_BMEA01000002.1"/>
</dbReference>
<dbReference type="InterPro" id="IPR027396">
    <property type="entry name" value="DsrEFH-like"/>
</dbReference>
<comment type="caution">
    <text evidence="1">The sequence shown here is derived from an EMBL/GenBank/DDBJ whole genome shotgun (WGS) entry which is preliminary data.</text>
</comment>
<proteinExistence type="predicted"/>
<dbReference type="EMBL" id="BMEA01000002">
    <property type="protein sequence ID" value="GGB80926.1"/>
    <property type="molecule type" value="Genomic_DNA"/>
</dbReference>
<organism evidence="1 2">
    <name type="scientific">Knoellia flava</name>
    <dbReference type="NCBI Taxonomy" id="913969"/>
    <lineage>
        <taxon>Bacteria</taxon>
        <taxon>Bacillati</taxon>
        <taxon>Actinomycetota</taxon>
        <taxon>Actinomycetes</taxon>
        <taxon>Micrococcales</taxon>
        <taxon>Intrasporangiaceae</taxon>
        <taxon>Knoellia</taxon>
    </lineage>
</organism>
<gene>
    <name evidence="1" type="ORF">GCM10011314_20660</name>
</gene>
<dbReference type="AlphaFoldDB" id="A0A8H9FSR3"/>
<dbReference type="Gene3D" id="3.40.1260.10">
    <property type="entry name" value="DsrEFH-like"/>
    <property type="match status" value="1"/>
</dbReference>
<protein>
    <recommendedName>
        <fullName evidence="3">Sulfur reduction protein DsrE</fullName>
    </recommendedName>
</protein>
<evidence type="ECO:0000313" key="2">
    <source>
        <dbReference type="Proteomes" id="UP000628079"/>
    </source>
</evidence>
<reference evidence="1" key="2">
    <citation type="submission" date="2020-09" db="EMBL/GenBank/DDBJ databases">
        <authorList>
            <person name="Sun Q."/>
            <person name="Zhou Y."/>
        </authorList>
    </citation>
    <scope>NUCLEOTIDE SEQUENCE</scope>
    <source>
        <strain evidence="1">CGMCC 1.10749</strain>
    </source>
</reference>
<dbReference type="InterPro" id="IPR003787">
    <property type="entry name" value="Sulphur_relay_DsrE/F-like"/>
</dbReference>
<evidence type="ECO:0008006" key="3">
    <source>
        <dbReference type="Google" id="ProtNLM"/>
    </source>
</evidence>
<name>A0A8H9FSR3_9MICO</name>
<reference evidence="1" key="1">
    <citation type="journal article" date="2014" name="Int. J. Syst. Evol. Microbiol.">
        <title>Complete genome sequence of Corynebacterium casei LMG S-19264T (=DSM 44701T), isolated from a smear-ripened cheese.</title>
        <authorList>
            <consortium name="US DOE Joint Genome Institute (JGI-PGF)"/>
            <person name="Walter F."/>
            <person name="Albersmeier A."/>
            <person name="Kalinowski J."/>
            <person name="Ruckert C."/>
        </authorList>
    </citation>
    <scope>NUCLEOTIDE SEQUENCE</scope>
    <source>
        <strain evidence="1">CGMCC 1.10749</strain>
    </source>
</reference>
<sequence>MSLTPPATPAEMRTGTRPLVVKITCGEEALERLNQGLTVASTALATGADVSVWLTGDATWIAVAGRAEQLTLPHGAPLHELRDSLLEGGTVTVCGQCAARRDLGPDDLLEGAAIRGAAAYVEEILRPDAQAIVY</sequence>
<accession>A0A8H9FSR3</accession>
<dbReference type="Pfam" id="PF02635">
    <property type="entry name" value="DsrE"/>
    <property type="match status" value="1"/>
</dbReference>